<dbReference type="KEGG" id="msch:N508_000897"/>
<accession>V2RMY7</accession>
<sequence>MNKLLLVCIIFIVCPFYSFAVSNTDIYSQQYISGTCIESGYADISLQKNARNTVIDIVSRNIINYILDNTNPNTAKILSINMPADIQTCDDEYNENINNNMGLDLADNILQTCKETIYSKNIAYIIKETAVVSKGSYYILLENIFKDHTKEFLNMKDFNMDYFINKMAVYNLLSFNGRPFYNTQTNIKLEDIKCENNHTKINVINEKTMQPVSEFNINGRDFYITACLNKNNNSYFKYFMLYIKNNDVYTLYERLPVFSNFFSPFNQEYNNNQLIINYHNTRLTISDKLNDHTALVYNYMLYRKGTYLLNFAIKYDNNTEYIFKNTSEDKYIINSLNISLKLYKDMVEKYCKDNADTCKTMQIEKILPIFYGIK</sequence>
<reference evidence="1" key="2">
    <citation type="submission" date="2022-05" db="EMBL/GenBank/DDBJ databases">
        <authorList>
            <person name="Proctor A.L."/>
            <person name="Phillips G.J."/>
            <person name="Wannemuehler M.J."/>
        </authorList>
    </citation>
    <scope>NUCLEOTIDE SEQUENCE</scope>
    <source>
        <strain evidence="1">ASF457</strain>
    </source>
</reference>
<reference evidence="1" key="1">
    <citation type="journal article" date="2014" name="Genome Announc.">
        <title>Draft genome sequences of the altered schaedler flora, a defined bacterial community from gnotobiotic mice.</title>
        <authorList>
            <person name="Wannemuehler M.J."/>
            <person name="Overstreet A.M."/>
            <person name="Ward D.V."/>
            <person name="Phillips G.J."/>
        </authorList>
    </citation>
    <scope>NUCLEOTIDE SEQUENCE</scope>
    <source>
        <strain evidence="1">ASF457</strain>
    </source>
</reference>
<organism evidence="1 2">
    <name type="scientific">Mucispirillum schaedleri ASF457</name>
    <dbReference type="NCBI Taxonomy" id="1379858"/>
    <lineage>
        <taxon>Bacteria</taxon>
        <taxon>Pseudomonadati</taxon>
        <taxon>Deferribacterota</taxon>
        <taxon>Deferribacteres</taxon>
        <taxon>Deferribacterales</taxon>
        <taxon>Mucispirillaceae</taxon>
        <taxon>Mucispirillum</taxon>
    </lineage>
</organism>
<keyword evidence="2" id="KW-1185">Reference proteome</keyword>
<dbReference type="Proteomes" id="UP000017429">
    <property type="component" value="Chromosome"/>
</dbReference>
<protein>
    <submittedName>
        <fullName evidence="1">Uncharacterized protein</fullName>
    </submittedName>
</protein>
<evidence type="ECO:0000313" key="2">
    <source>
        <dbReference type="Proteomes" id="UP000017429"/>
    </source>
</evidence>
<reference evidence="1" key="3">
    <citation type="submission" date="2022-06" db="EMBL/GenBank/DDBJ databases">
        <title>Resources to Facilitate Use of the Altered Schaedler Flora (ASF) Mouse Model to Study Microbiome Function.</title>
        <authorList>
            <person name="Proctor A."/>
            <person name="Parvinroo S."/>
            <person name="Richie T."/>
            <person name="Jia X."/>
            <person name="Lee S.T.M."/>
            <person name="Karp P.D."/>
            <person name="Paley S."/>
            <person name="Kostic A.D."/>
            <person name="Pierre J.F."/>
            <person name="Wannemuehler M.J."/>
            <person name="Phillips G.J."/>
        </authorList>
    </citation>
    <scope>NUCLEOTIDE SEQUENCE</scope>
    <source>
        <strain evidence="1">ASF457</strain>
    </source>
</reference>
<dbReference type="AlphaFoldDB" id="V2RMY7"/>
<proteinExistence type="predicted"/>
<evidence type="ECO:0000313" key="1">
    <source>
        <dbReference type="EMBL" id="USF23830.1"/>
    </source>
</evidence>
<dbReference type="RefSeq" id="WP_023275200.1">
    <property type="nucleotide sequence ID" value="NZ_CP097562.1"/>
</dbReference>
<gene>
    <name evidence="1" type="ORF">N508_000897</name>
</gene>
<name>V2RMY7_9BACT</name>
<dbReference type="EMBL" id="CP097562">
    <property type="protein sequence ID" value="USF23830.1"/>
    <property type="molecule type" value="Genomic_DNA"/>
</dbReference>